<accession>A0A397JDS7</accession>
<dbReference type="AlphaFoldDB" id="A0A397JDS7"/>
<dbReference type="OrthoDB" id="244495at2759"/>
<evidence type="ECO:0000313" key="2">
    <source>
        <dbReference type="Proteomes" id="UP000266861"/>
    </source>
</evidence>
<dbReference type="EMBL" id="PQFF01000058">
    <property type="protein sequence ID" value="RHZ85717.1"/>
    <property type="molecule type" value="Genomic_DNA"/>
</dbReference>
<evidence type="ECO:0000313" key="1">
    <source>
        <dbReference type="EMBL" id="RHZ85717.1"/>
    </source>
</evidence>
<keyword evidence="2" id="KW-1185">Reference proteome</keyword>
<name>A0A397JDS7_9GLOM</name>
<proteinExistence type="predicted"/>
<organism evidence="1 2">
    <name type="scientific">Diversispora epigaea</name>
    <dbReference type="NCBI Taxonomy" id="1348612"/>
    <lineage>
        <taxon>Eukaryota</taxon>
        <taxon>Fungi</taxon>
        <taxon>Fungi incertae sedis</taxon>
        <taxon>Mucoromycota</taxon>
        <taxon>Glomeromycotina</taxon>
        <taxon>Glomeromycetes</taxon>
        <taxon>Diversisporales</taxon>
        <taxon>Diversisporaceae</taxon>
        <taxon>Diversispora</taxon>
    </lineage>
</organism>
<sequence length="74" mass="8345">MRTTHVLGVLSANVVFKMWSLKKYGSYRSDFKNFIISKSPISKTTVFLSLSMHIQKGNNINFPTSISSSRSILC</sequence>
<dbReference type="Proteomes" id="UP000266861">
    <property type="component" value="Unassembled WGS sequence"/>
</dbReference>
<comment type="caution">
    <text evidence="1">The sequence shown here is derived from an EMBL/GenBank/DDBJ whole genome shotgun (WGS) entry which is preliminary data.</text>
</comment>
<gene>
    <name evidence="1" type="ORF">Glove_61g4</name>
</gene>
<reference evidence="1 2" key="1">
    <citation type="submission" date="2018-08" db="EMBL/GenBank/DDBJ databases">
        <title>Genome and evolution of the arbuscular mycorrhizal fungus Diversispora epigaea (formerly Glomus versiforme) and its bacterial endosymbionts.</title>
        <authorList>
            <person name="Sun X."/>
            <person name="Fei Z."/>
            <person name="Harrison M."/>
        </authorList>
    </citation>
    <scope>NUCLEOTIDE SEQUENCE [LARGE SCALE GENOMIC DNA]</scope>
    <source>
        <strain evidence="1 2">IT104</strain>
    </source>
</reference>
<protein>
    <submittedName>
        <fullName evidence="1">Uncharacterized protein</fullName>
    </submittedName>
</protein>